<keyword evidence="3" id="KW-0998">Cell outer membrane</keyword>
<reference evidence="7 8" key="1">
    <citation type="submission" date="2018-08" db="EMBL/GenBank/DDBJ databases">
        <title>A genome reference for cultivated species of the human gut microbiota.</title>
        <authorList>
            <person name="Zou Y."/>
            <person name="Xue W."/>
            <person name="Luo G."/>
        </authorList>
    </citation>
    <scope>NUCLEOTIDE SEQUENCE [LARGE SCALE GENOMIC DNA]</scope>
    <source>
        <strain evidence="7 8">AM22-1</strain>
    </source>
</reference>
<dbReference type="Gene3D" id="2.40.170.20">
    <property type="entry name" value="TonB-dependent receptor, beta-barrel domain"/>
    <property type="match status" value="1"/>
</dbReference>
<feature type="region of interest" description="Disordered" evidence="4">
    <location>
        <begin position="753"/>
        <end position="772"/>
    </location>
</feature>
<dbReference type="InterPro" id="IPR037066">
    <property type="entry name" value="Plug_dom_sf"/>
</dbReference>
<feature type="domain" description="Outer membrane protein beta-barrel" evidence="6">
    <location>
        <begin position="336"/>
        <end position="733"/>
    </location>
</feature>
<feature type="compositionally biased region" description="Polar residues" evidence="4">
    <location>
        <begin position="759"/>
        <end position="772"/>
    </location>
</feature>
<protein>
    <submittedName>
        <fullName evidence="7">TonB-dependent receptor</fullName>
    </submittedName>
</protein>
<accession>A0A414TN02</accession>
<evidence type="ECO:0000256" key="1">
    <source>
        <dbReference type="ARBA" id="ARBA00004442"/>
    </source>
</evidence>
<evidence type="ECO:0000256" key="4">
    <source>
        <dbReference type="SAM" id="MobiDB-lite"/>
    </source>
</evidence>
<evidence type="ECO:0000256" key="3">
    <source>
        <dbReference type="ARBA" id="ARBA00023237"/>
    </source>
</evidence>
<dbReference type="PANTHER" id="PTHR40980">
    <property type="entry name" value="PLUG DOMAIN-CONTAINING PROTEIN"/>
    <property type="match status" value="1"/>
</dbReference>
<dbReference type="Gene3D" id="2.170.130.10">
    <property type="entry name" value="TonB-dependent receptor, plug domain"/>
    <property type="match status" value="1"/>
</dbReference>
<evidence type="ECO:0000256" key="2">
    <source>
        <dbReference type="ARBA" id="ARBA00023136"/>
    </source>
</evidence>
<dbReference type="GO" id="GO:0009279">
    <property type="term" value="C:cell outer membrane"/>
    <property type="evidence" value="ECO:0007669"/>
    <property type="project" value="UniProtKB-SubCell"/>
</dbReference>
<comment type="caution">
    <text evidence="7">The sequence shown here is derived from an EMBL/GenBank/DDBJ whole genome shotgun (WGS) entry which is preliminary data.</text>
</comment>
<name>A0A414TN02_9BACT</name>
<gene>
    <name evidence="7" type="ORF">DW250_08375</name>
</gene>
<dbReference type="AlphaFoldDB" id="A0A414TN02"/>
<keyword evidence="2" id="KW-0472">Membrane</keyword>
<evidence type="ECO:0000259" key="5">
    <source>
        <dbReference type="Pfam" id="PF07715"/>
    </source>
</evidence>
<dbReference type="InterPro" id="IPR012910">
    <property type="entry name" value="Plug_dom"/>
</dbReference>
<comment type="subcellular location">
    <subcellularLocation>
        <location evidence="1">Cell outer membrane</location>
    </subcellularLocation>
</comment>
<feature type="domain" description="TonB-dependent receptor plug" evidence="5">
    <location>
        <begin position="81"/>
        <end position="168"/>
    </location>
</feature>
<dbReference type="Pfam" id="PF14905">
    <property type="entry name" value="OMP_b-brl_3"/>
    <property type="match status" value="1"/>
</dbReference>
<dbReference type="Pfam" id="PF07715">
    <property type="entry name" value="Plug"/>
    <property type="match status" value="1"/>
</dbReference>
<keyword evidence="7" id="KW-0675">Receptor</keyword>
<evidence type="ECO:0000313" key="8">
    <source>
        <dbReference type="Proteomes" id="UP000286501"/>
    </source>
</evidence>
<dbReference type="PANTHER" id="PTHR40980:SF3">
    <property type="entry name" value="TONB-DEPENDENT RECEPTOR-LIKE BETA-BARREL DOMAIN-CONTAINING PROTEIN"/>
    <property type="match status" value="1"/>
</dbReference>
<sequence>MNLKSLYQIRKKIALTKEKEKNMKQKSLILMSTLLVCSLESFAQSDVEKNDSIWKDFDLASVTVVASKPLVKMETDKMTYNVQQDADAKASTVLDMLRKVPMVTVDGQDNITVNGSSSFKVYVDGKTNPMFSANPSQIFKAMPATMVKNIEVITNPGAKYDAEGTGGVLNIVLNKQAVNGAGGNDFSNGYNGNISAAAGNQAQRISAFISGQQGKLTYSANGMYNHQRMNGTTISFDRFQKDGCTMNYYQNSDMKQPFSMGNISLSYELDSLSNISATAGLTTFNQNITGHPLTKMRGGIYGKGFEYGNEMKQNLGNTSFNGSIDYQRFFNKERTNYLILSYLFSTNPSHTDNYTFYDDISHVTALQLNDLLSKSKTRGTEHTFQADFTHSLSATQRLNFGAKYIARINRSDSRYYDVAADKTETLNPANSMEYKNTQNILAAYAEWKGNFGKIGTMLGTRYEQTWEKVKFEQGKGDDFDKDYGNLVPSASISYAIAPGMNLGVNYSMRITRPGITYLNPYVDRSNPTAISYGNTDLDVVKSHQVNMVFNYYNSRFILSTTLGYGFCNNKIEQYSFIDADNLLNTTYGNVSKTRNASLNIFANWLVFKKTRLMLNESLSYNDLRSEVLGWKNHGWNSSTMINLQQTLPWELQWTVGSIIQSKQHNLQGYQSGMSFFYSTLSKSIIKDKLDLSLMFLTPTDDKLNIKQKTVGSDYVQNMTVKVPLRQISLTLTWKFGNTKKQFQKVKSNIKNDFQEEKQGIQTGGMNSQQEDK</sequence>
<evidence type="ECO:0000313" key="7">
    <source>
        <dbReference type="EMBL" id="RHG65515.1"/>
    </source>
</evidence>
<proteinExistence type="predicted"/>
<dbReference type="Proteomes" id="UP000286501">
    <property type="component" value="Unassembled WGS sequence"/>
</dbReference>
<dbReference type="InterPro" id="IPR036942">
    <property type="entry name" value="Beta-barrel_TonB_sf"/>
</dbReference>
<evidence type="ECO:0000259" key="6">
    <source>
        <dbReference type="Pfam" id="PF14905"/>
    </source>
</evidence>
<organism evidence="7 8">
    <name type="scientific">Segatella copri</name>
    <dbReference type="NCBI Taxonomy" id="165179"/>
    <lineage>
        <taxon>Bacteria</taxon>
        <taxon>Pseudomonadati</taxon>
        <taxon>Bacteroidota</taxon>
        <taxon>Bacteroidia</taxon>
        <taxon>Bacteroidales</taxon>
        <taxon>Prevotellaceae</taxon>
        <taxon>Segatella</taxon>
    </lineage>
</organism>
<dbReference type="EMBL" id="QRIN01000030">
    <property type="protein sequence ID" value="RHG65515.1"/>
    <property type="molecule type" value="Genomic_DNA"/>
</dbReference>
<dbReference type="SUPFAM" id="SSF56935">
    <property type="entry name" value="Porins"/>
    <property type="match status" value="1"/>
</dbReference>
<dbReference type="InterPro" id="IPR041700">
    <property type="entry name" value="OMP_b-brl_3"/>
</dbReference>